<keyword evidence="6" id="KW-0479">Metal-binding</keyword>
<evidence type="ECO:0000256" key="8">
    <source>
        <dbReference type="ARBA" id="ARBA00022909"/>
    </source>
</evidence>
<sequence>MQVWQSPHGRPLPVPGARTLLMGVLNVTPDSFSDGGQLSSLHALVDRAGAMLAAGANLLDLGGESTRPGALTISAAEECDRVLPAIAALRRAWPAVPLSIDTYKAEVAEAALAAGADLINDVWGFTHGLDAAQRTAWRAYAESSARRATSPALSSAAPAPSPLTPPPLSPMAEVAARLRAPAILMHNRPDRAYDDFWADLLLDLRTSLALARAAGVPDRQLWLDPGFGFAKDVAQNLAVLRDLHRIVALGFPVLVGTSRKSTLGAVLGTRVDDRVEAGGATVVWAIQQGAAMVRVHDVHEMARFARMADAIKSGLGFTPV</sequence>
<organism evidence="10 11">
    <name type="scientific">Horticoccus luteus</name>
    <dbReference type="NCBI Taxonomy" id="2862869"/>
    <lineage>
        <taxon>Bacteria</taxon>
        <taxon>Pseudomonadati</taxon>
        <taxon>Verrucomicrobiota</taxon>
        <taxon>Opitutia</taxon>
        <taxon>Opitutales</taxon>
        <taxon>Opitutaceae</taxon>
        <taxon>Horticoccus</taxon>
    </lineage>
</organism>
<dbReference type="KEGG" id="ole:K0B96_14575"/>
<evidence type="ECO:0000256" key="2">
    <source>
        <dbReference type="ARBA" id="ARBA00001946"/>
    </source>
</evidence>
<evidence type="ECO:0000259" key="9">
    <source>
        <dbReference type="PROSITE" id="PS50972"/>
    </source>
</evidence>
<dbReference type="GO" id="GO:0004156">
    <property type="term" value="F:dihydropteroate synthase activity"/>
    <property type="evidence" value="ECO:0007669"/>
    <property type="project" value="UniProtKB-EC"/>
</dbReference>
<comment type="catalytic activity">
    <reaction evidence="1">
        <text>(7,8-dihydropterin-6-yl)methyl diphosphate + 4-aminobenzoate = 7,8-dihydropteroate + diphosphate</text>
        <dbReference type="Rhea" id="RHEA:19949"/>
        <dbReference type="ChEBI" id="CHEBI:17836"/>
        <dbReference type="ChEBI" id="CHEBI:17839"/>
        <dbReference type="ChEBI" id="CHEBI:33019"/>
        <dbReference type="ChEBI" id="CHEBI:72950"/>
        <dbReference type="EC" id="2.5.1.15"/>
    </reaction>
</comment>
<dbReference type="InterPro" id="IPR045031">
    <property type="entry name" value="DHP_synth-like"/>
</dbReference>
<keyword evidence="11" id="KW-1185">Reference proteome</keyword>
<evidence type="ECO:0000256" key="7">
    <source>
        <dbReference type="ARBA" id="ARBA00022842"/>
    </source>
</evidence>
<evidence type="ECO:0000256" key="3">
    <source>
        <dbReference type="ARBA" id="ARBA00004763"/>
    </source>
</evidence>
<comment type="cofactor">
    <cofactor evidence="2">
        <name>Mg(2+)</name>
        <dbReference type="ChEBI" id="CHEBI:18420"/>
    </cofactor>
</comment>
<accession>A0A8F9TT04</accession>
<evidence type="ECO:0000256" key="6">
    <source>
        <dbReference type="ARBA" id="ARBA00022723"/>
    </source>
</evidence>
<dbReference type="PROSITE" id="PS00792">
    <property type="entry name" value="DHPS_1"/>
    <property type="match status" value="1"/>
</dbReference>
<keyword evidence="5" id="KW-0808">Transferase</keyword>
<dbReference type="Proteomes" id="UP000825051">
    <property type="component" value="Chromosome"/>
</dbReference>
<keyword evidence="7" id="KW-0460">Magnesium</keyword>
<dbReference type="GO" id="GO:0005829">
    <property type="term" value="C:cytosol"/>
    <property type="evidence" value="ECO:0007669"/>
    <property type="project" value="TreeGrafter"/>
</dbReference>
<feature type="domain" description="Pterin-binding" evidence="9">
    <location>
        <begin position="19"/>
        <end position="306"/>
    </location>
</feature>
<dbReference type="PANTHER" id="PTHR20941:SF1">
    <property type="entry name" value="FOLIC ACID SYNTHESIS PROTEIN FOL1"/>
    <property type="match status" value="1"/>
</dbReference>
<reference evidence="10" key="1">
    <citation type="submission" date="2021-08" db="EMBL/GenBank/DDBJ databases">
        <title>Genome of a novel bacterium of the phylum Verrucomicrobia, Oleiharenicola sp. KSB-15.</title>
        <authorList>
            <person name="Chung J.-H."/>
            <person name="Ahn J.-H."/>
            <person name="Yoon Y."/>
            <person name="Kim D.-Y."/>
            <person name="An S.-H."/>
            <person name="Park I."/>
            <person name="Yeon J."/>
        </authorList>
    </citation>
    <scope>NUCLEOTIDE SEQUENCE</scope>
    <source>
        <strain evidence="10">KSB-15</strain>
    </source>
</reference>
<dbReference type="PROSITE" id="PS50972">
    <property type="entry name" value="PTERIN_BINDING"/>
    <property type="match status" value="1"/>
</dbReference>
<dbReference type="CDD" id="cd00739">
    <property type="entry name" value="DHPS"/>
    <property type="match status" value="1"/>
</dbReference>
<dbReference type="SUPFAM" id="SSF51717">
    <property type="entry name" value="Dihydropteroate synthetase-like"/>
    <property type="match status" value="2"/>
</dbReference>
<comment type="pathway">
    <text evidence="3">Cofactor biosynthesis; tetrahydrofolate biosynthesis; 7,8-dihydrofolate from 2-amino-4-hydroxy-6-hydroxymethyl-7,8-dihydropteridine diphosphate and 4-aminobenzoate: step 1/2.</text>
</comment>
<dbReference type="EC" id="2.5.1.15" evidence="4"/>
<dbReference type="GO" id="GO:0046656">
    <property type="term" value="P:folic acid biosynthetic process"/>
    <property type="evidence" value="ECO:0007669"/>
    <property type="project" value="UniProtKB-KW"/>
</dbReference>
<gene>
    <name evidence="10" type="ORF">K0B96_14575</name>
</gene>
<dbReference type="InterPro" id="IPR011005">
    <property type="entry name" value="Dihydropteroate_synth-like_sf"/>
</dbReference>
<dbReference type="AlphaFoldDB" id="A0A8F9TT04"/>
<evidence type="ECO:0000313" key="10">
    <source>
        <dbReference type="EMBL" id="QYM78510.1"/>
    </source>
</evidence>
<dbReference type="RefSeq" id="WP_220161614.1">
    <property type="nucleotide sequence ID" value="NZ_CP080507.1"/>
</dbReference>
<dbReference type="Pfam" id="PF00809">
    <property type="entry name" value="Pterin_bind"/>
    <property type="match status" value="2"/>
</dbReference>
<evidence type="ECO:0000256" key="5">
    <source>
        <dbReference type="ARBA" id="ARBA00022679"/>
    </source>
</evidence>
<dbReference type="InterPro" id="IPR000489">
    <property type="entry name" value="Pterin-binding_dom"/>
</dbReference>
<evidence type="ECO:0000256" key="4">
    <source>
        <dbReference type="ARBA" id="ARBA00012458"/>
    </source>
</evidence>
<dbReference type="PANTHER" id="PTHR20941">
    <property type="entry name" value="FOLATE SYNTHESIS PROTEINS"/>
    <property type="match status" value="1"/>
</dbReference>
<protein>
    <recommendedName>
        <fullName evidence="4">dihydropteroate synthase</fullName>
        <ecNumber evidence="4">2.5.1.15</ecNumber>
    </recommendedName>
</protein>
<evidence type="ECO:0000313" key="11">
    <source>
        <dbReference type="Proteomes" id="UP000825051"/>
    </source>
</evidence>
<dbReference type="InterPro" id="IPR006390">
    <property type="entry name" value="DHP_synth_dom"/>
</dbReference>
<dbReference type="EMBL" id="CP080507">
    <property type="protein sequence ID" value="QYM78510.1"/>
    <property type="molecule type" value="Genomic_DNA"/>
</dbReference>
<proteinExistence type="predicted"/>
<name>A0A8F9TT04_9BACT</name>
<evidence type="ECO:0000256" key="1">
    <source>
        <dbReference type="ARBA" id="ARBA00000012"/>
    </source>
</evidence>
<dbReference type="GO" id="GO:0046654">
    <property type="term" value="P:tetrahydrofolate biosynthetic process"/>
    <property type="evidence" value="ECO:0007669"/>
    <property type="project" value="TreeGrafter"/>
</dbReference>
<dbReference type="GO" id="GO:0046872">
    <property type="term" value="F:metal ion binding"/>
    <property type="evidence" value="ECO:0007669"/>
    <property type="project" value="UniProtKB-KW"/>
</dbReference>
<keyword evidence="8" id="KW-0289">Folate biosynthesis</keyword>
<dbReference type="Gene3D" id="3.20.20.20">
    <property type="entry name" value="Dihydropteroate synthase-like"/>
    <property type="match status" value="1"/>
</dbReference>
<dbReference type="PROSITE" id="PS00793">
    <property type="entry name" value="DHPS_2"/>
    <property type="match status" value="1"/>
</dbReference>